<keyword evidence="3" id="KW-1185">Reference proteome</keyword>
<name>A0A5B7F5J5_PORTR</name>
<organism evidence="2 3">
    <name type="scientific">Portunus trituberculatus</name>
    <name type="common">Swimming crab</name>
    <name type="synonym">Neptunus trituberculatus</name>
    <dbReference type="NCBI Taxonomy" id="210409"/>
    <lineage>
        <taxon>Eukaryota</taxon>
        <taxon>Metazoa</taxon>
        <taxon>Ecdysozoa</taxon>
        <taxon>Arthropoda</taxon>
        <taxon>Crustacea</taxon>
        <taxon>Multicrustacea</taxon>
        <taxon>Malacostraca</taxon>
        <taxon>Eumalacostraca</taxon>
        <taxon>Eucarida</taxon>
        <taxon>Decapoda</taxon>
        <taxon>Pleocyemata</taxon>
        <taxon>Brachyura</taxon>
        <taxon>Eubrachyura</taxon>
        <taxon>Portunoidea</taxon>
        <taxon>Portunidae</taxon>
        <taxon>Portuninae</taxon>
        <taxon>Portunus</taxon>
    </lineage>
</organism>
<sequence length="292" mass="33166">MGENKLFTPSENNYHRESGTREKKTEQTHALIMTTGKQGIKEYAEEKAEKVIKKGSEQNVNESGRNSAANPEEGEGDRQIVSKFKRIVCMEITGGDTKRYNITAEDEGLSKLQSCSIKQFTKGTENVTLPDMPVAQRRHPLQPRRPEWKDLVLLTTHEFKLKIKAQRCSNSSESVEYCVLPPFRLPSRQPANSQSKSRYICDAQLAGMEGGRWRDGRGCTQGSKMRPWRKVSGLINRGQGREAKYRLPLQVILSEKVAYYAHYYAHKADAALHIDINSFTATASFMLYSEYH</sequence>
<dbReference type="AlphaFoldDB" id="A0A5B7F5J5"/>
<evidence type="ECO:0000313" key="2">
    <source>
        <dbReference type="EMBL" id="MPC41772.1"/>
    </source>
</evidence>
<evidence type="ECO:0000313" key="3">
    <source>
        <dbReference type="Proteomes" id="UP000324222"/>
    </source>
</evidence>
<feature type="region of interest" description="Disordered" evidence="1">
    <location>
        <begin position="1"/>
        <end position="29"/>
    </location>
</feature>
<gene>
    <name evidence="2" type="ORF">E2C01_035375</name>
</gene>
<feature type="compositionally biased region" description="Polar residues" evidence="1">
    <location>
        <begin position="57"/>
        <end position="69"/>
    </location>
</feature>
<proteinExistence type="predicted"/>
<accession>A0A5B7F5J5</accession>
<dbReference type="EMBL" id="VSRR010005180">
    <property type="protein sequence ID" value="MPC41772.1"/>
    <property type="molecule type" value="Genomic_DNA"/>
</dbReference>
<reference evidence="2 3" key="1">
    <citation type="submission" date="2019-05" db="EMBL/GenBank/DDBJ databases">
        <title>Another draft genome of Portunus trituberculatus and its Hox gene families provides insights of decapod evolution.</title>
        <authorList>
            <person name="Jeong J.-H."/>
            <person name="Song I."/>
            <person name="Kim S."/>
            <person name="Choi T."/>
            <person name="Kim D."/>
            <person name="Ryu S."/>
            <person name="Kim W."/>
        </authorList>
    </citation>
    <scope>NUCLEOTIDE SEQUENCE [LARGE SCALE GENOMIC DNA]</scope>
    <source>
        <tissue evidence="2">Muscle</tissue>
    </source>
</reference>
<dbReference type="Proteomes" id="UP000324222">
    <property type="component" value="Unassembled WGS sequence"/>
</dbReference>
<protein>
    <submittedName>
        <fullName evidence="2">Uncharacterized protein</fullName>
    </submittedName>
</protein>
<evidence type="ECO:0000256" key="1">
    <source>
        <dbReference type="SAM" id="MobiDB-lite"/>
    </source>
</evidence>
<comment type="caution">
    <text evidence="2">The sequence shown here is derived from an EMBL/GenBank/DDBJ whole genome shotgun (WGS) entry which is preliminary data.</text>
</comment>
<feature type="compositionally biased region" description="Basic and acidic residues" evidence="1">
    <location>
        <begin position="13"/>
        <end position="27"/>
    </location>
</feature>
<feature type="region of interest" description="Disordered" evidence="1">
    <location>
        <begin position="48"/>
        <end position="77"/>
    </location>
</feature>